<gene>
    <name evidence="1" type="ORF">WA026_017507</name>
</gene>
<accession>A0AAW1V1D3</accession>
<evidence type="ECO:0000313" key="2">
    <source>
        <dbReference type="Proteomes" id="UP001431783"/>
    </source>
</evidence>
<dbReference type="Proteomes" id="UP001431783">
    <property type="component" value="Unassembled WGS sequence"/>
</dbReference>
<reference evidence="1 2" key="1">
    <citation type="submission" date="2023-03" db="EMBL/GenBank/DDBJ databases">
        <title>Genome insight into feeding habits of ladybird beetles.</title>
        <authorList>
            <person name="Li H.-S."/>
            <person name="Huang Y.-H."/>
            <person name="Pang H."/>
        </authorList>
    </citation>
    <scope>NUCLEOTIDE SEQUENCE [LARGE SCALE GENOMIC DNA]</scope>
    <source>
        <strain evidence="1">SYSU_2023b</strain>
        <tissue evidence="1">Whole body</tissue>
    </source>
</reference>
<sequence>MSIQIRPLSYCYCVETLTKIISSMFKKIQLGALYHPAKRQNTNFQVAAGRLILNHKTTTTKYRQRPEISMLKVEIPRRVVERSEF</sequence>
<comment type="caution">
    <text evidence="1">The sequence shown here is derived from an EMBL/GenBank/DDBJ whole genome shotgun (WGS) entry which is preliminary data.</text>
</comment>
<protein>
    <submittedName>
        <fullName evidence="1">Uncharacterized protein</fullName>
    </submittedName>
</protein>
<keyword evidence="2" id="KW-1185">Reference proteome</keyword>
<dbReference type="AlphaFoldDB" id="A0AAW1V1D3"/>
<name>A0AAW1V1D3_9CUCU</name>
<dbReference type="EMBL" id="JARQZJ010000101">
    <property type="protein sequence ID" value="KAK9886578.1"/>
    <property type="molecule type" value="Genomic_DNA"/>
</dbReference>
<proteinExistence type="predicted"/>
<evidence type="ECO:0000313" key="1">
    <source>
        <dbReference type="EMBL" id="KAK9886578.1"/>
    </source>
</evidence>
<organism evidence="1 2">
    <name type="scientific">Henosepilachna vigintioctopunctata</name>
    <dbReference type="NCBI Taxonomy" id="420089"/>
    <lineage>
        <taxon>Eukaryota</taxon>
        <taxon>Metazoa</taxon>
        <taxon>Ecdysozoa</taxon>
        <taxon>Arthropoda</taxon>
        <taxon>Hexapoda</taxon>
        <taxon>Insecta</taxon>
        <taxon>Pterygota</taxon>
        <taxon>Neoptera</taxon>
        <taxon>Endopterygota</taxon>
        <taxon>Coleoptera</taxon>
        <taxon>Polyphaga</taxon>
        <taxon>Cucujiformia</taxon>
        <taxon>Coccinelloidea</taxon>
        <taxon>Coccinellidae</taxon>
        <taxon>Epilachninae</taxon>
        <taxon>Epilachnini</taxon>
        <taxon>Henosepilachna</taxon>
    </lineage>
</organism>